<keyword evidence="1" id="KW-0812">Transmembrane</keyword>
<organism evidence="2">
    <name type="scientific">Rhizophora mucronata</name>
    <name type="common">Asiatic mangrove</name>
    <dbReference type="NCBI Taxonomy" id="61149"/>
    <lineage>
        <taxon>Eukaryota</taxon>
        <taxon>Viridiplantae</taxon>
        <taxon>Streptophyta</taxon>
        <taxon>Embryophyta</taxon>
        <taxon>Tracheophyta</taxon>
        <taxon>Spermatophyta</taxon>
        <taxon>Magnoliopsida</taxon>
        <taxon>eudicotyledons</taxon>
        <taxon>Gunneridae</taxon>
        <taxon>Pentapetalae</taxon>
        <taxon>rosids</taxon>
        <taxon>fabids</taxon>
        <taxon>Malpighiales</taxon>
        <taxon>Rhizophoraceae</taxon>
        <taxon>Rhizophora</taxon>
    </lineage>
</organism>
<evidence type="ECO:0000313" key="2">
    <source>
        <dbReference type="EMBL" id="MBX13288.1"/>
    </source>
</evidence>
<protein>
    <submittedName>
        <fullName evidence="2">Uncharacterized protein</fullName>
    </submittedName>
</protein>
<name>A0A2P2L5M5_RHIMU</name>
<dbReference type="EMBL" id="GGEC01032804">
    <property type="protein sequence ID" value="MBX13288.1"/>
    <property type="molecule type" value="Transcribed_RNA"/>
</dbReference>
<feature type="transmembrane region" description="Helical" evidence="1">
    <location>
        <begin position="12"/>
        <end position="29"/>
    </location>
</feature>
<keyword evidence="1" id="KW-0472">Membrane</keyword>
<accession>A0A2P2L5M5</accession>
<keyword evidence="1" id="KW-1133">Transmembrane helix</keyword>
<feature type="transmembrane region" description="Helical" evidence="1">
    <location>
        <begin position="35"/>
        <end position="60"/>
    </location>
</feature>
<reference evidence="2" key="1">
    <citation type="submission" date="2018-02" db="EMBL/GenBank/DDBJ databases">
        <title>Rhizophora mucronata_Transcriptome.</title>
        <authorList>
            <person name="Meera S.P."/>
            <person name="Sreeshan A."/>
            <person name="Augustine A."/>
        </authorList>
    </citation>
    <scope>NUCLEOTIDE SEQUENCE</scope>
    <source>
        <tissue evidence="2">Leaf</tissue>
    </source>
</reference>
<sequence length="75" mass="8558">MDDGQSPLPRKVKEATIILINIYCFYELLPKCLCCVVLCCCFSSARLLISLLCVVCLGAYMKRWLCYIICSKVLR</sequence>
<dbReference type="AlphaFoldDB" id="A0A2P2L5M5"/>
<evidence type="ECO:0000256" key="1">
    <source>
        <dbReference type="SAM" id="Phobius"/>
    </source>
</evidence>
<proteinExistence type="predicted"/>